<comment type="similarity">
    <text evidence="2">Belongs to the SMN family.</text>
</comment>
<dbReference type="GO" id="GO:0006397">
    <property type="term" value="P:mRNA processing"/>
    <property type="evidence" value="ECO:0007669"/>
    <property type="project" value="UniProtKB-KW"/>
</dbReference>
<feature type="domain" description="Survival Motor Neuron Gemin2-binding" evidence="7">
    <location>
        <begin position="8"/>
        <end position="31"/>
    </location>
</feature>
<evidence type="ECO:0000313" key="9">
    <source>
        <dbReference type="Proteomes" id="UP001310594"/>
    </source>
</evidence>
<evidence type="ECO:0000256" key="4">
    <source>
        <dbReference type="ARBA" id="ARBA00023187"/>
    </source>
</evidence>
<evidence type="ECO:0000256" key="5">
    <source>
        <dbReference type="ARBA" id="ARBA00023242"/>
    </source>
</evidence>
<feature type="compositionally biased region" description="Low complexity" evidence="6">
    <location>
        <begin position="75"/>
        <end position="84"/>
    </location>
</feature>
<evidence type="ECO:0000259" key="7">
    <source>
        <dbReference type="Pfam" id="PF20636"/>
    </source>
</evidence>
<dbReference type="Proteomes" id="UP001310594">
    <property type="component" value="Unassembled WGS sequence"/>
</dbReference>
<dbReference type="PANTHER" id="PTHR39267">
    <property type="entry name" value="SURVIVAL MOTOR NEURON-LIKE PROTEIN 1"/>
    <property type="match status" value="1"/>
</dbReference>
<feature type="region of interest" description="Disordered" evidence="6">
    <location>
        <begin position="71"/>
        <end position="100"/>
    </location>
</feature>
<dbReference type="InterPro" id="IPR049481">
    <property type="entry name" value="SMN_G2-BD"/>
</dbReference>
<comment type="subcellular location">
    <subcellularLocation>
        <location evidence="1">Nucleus</location>
    </subcellularLocation>
</comment>
<dbReference type="CDD" id="cd22851">
    <property type="entry name" value="SMN_N"/>
    <property type="match status" value="1"/>
</dbReference>
<dbReference type="InterPro" id="IPR047313">
    <property type="entry name" value="SMN_C"/>
</dbReference>
<evidence type="ECO:0000256" key="6">
    <source>
        <dbReference type="SAM" id="MobiDB-lite"/>
    </source>
</evidence>
<keyword evidence="5" id="KW-0539">Nucleus</keyword>
<dbReference type="Pfam" id="PF20636">
    <property type="entry name" value="SMN_G2-BD"/>
    <property type="match status" value="1"/>
</dbReference>
<dbReference type="EMBL" id="JAVRQU010000006">
    <property type="protein sequence ID" value="KAK5702064.1"/>
    <property type="molecule type" value="Genomic_DNA"/>
</dbReference>
<proteinExistence type="inferred from homology"/>
<dbReference type="GO" id="GO:0008380">
    <property type="term" value="P:RNA splicing"/>
    <property type="evidence" value="ECO:0007669"/>
    <property type="project" value="UniProtKB-KW"/>
</dbReference>
<gene>
    <name evidence="8" type="ORF">LTR97_004882</name>
</gene>
<accession>A0AAN7WDY9</accession>
<dbReference type="CDD" id="cd22852">
    <property type="entry name" value="SMN_C"/>
    <property type="match status" value="1"/>
</dbReference>
<dbReference type="AlphaFoldDB" id="A0AAN7WDY9"/>
<keyword evidence="4" id="KW-0508">mRNA splicing</keyword>
<evidence type="ECO:0000313" key="8">
    <source>
        <dbReference type="EMBL" id="KAK5702064.1"/>
    </source>
</evidence>
<reference evidence="8" key="1">
    <citation type="submission" date="2023-08" db="EMBL/GenBank/DDBJ databases">
        <title>Black Yeasts Isolated from many extreme environments.</title>
        <authorList>
            <person name="Coleine C."/>
            <person name="Stajich J.E."/>
            <person name="Selbmann L."/>
        </authorList>
    </citation>
    <scope>NUCLEOTIDE SEQUENCE</scope>
    <source>
        <strain evidence="8">CCFEE 5810</strain>
    </source>
</reference>
<organism evidence="8 9">
    <name type="scientific">Elasticomyces elasticus</name>
    <dbReference type="NCBI Taxonomy" id="574655"/>
    <lineage>
        <taxon>Eukaryota</taxon>
        <taxon>Fungi</taxon>
        <taxon>Dikarya</taxon>
        <taxon>Ascomycota</taxon>
        <taxon>Pezizomycotina</taxon>
        <taxon>Dothideomycetes</taxon>
        <taxon>Dothideomycetidae</taxon>
        <taxon>Mycosphaerellales</taxon>
        <taxon>Teratosphaeriaceae</taxon>
        <taxon>Elasticomyces</taxon>
    </lineage>
</organism>
<dbReference type="GO" id="GO:0005634">
    <property type="term" value="C:nucleus"/>
    <property type="evidence" value="ECO:0007669"/>
    <property type="project" value="UniProtKB-SubCell"/>
</dbReference>
<evidence type="ECO:0000256" key="1">
    <source>
        <dbReference type="ARBA" id="ARBA00004123"/>
    </source>
</evidence>
<name>A0AAN7WDY9_9PEZI</name>
<sequence length="158" mass="16831">MAKGASHAEVWDDSALVNSWNEALEEYKKYHSLAAKGEKVELVLDRVEKGEVETGDLEGVNATTSAGIPVLVNGNSTSSTNSTNRPVEKGSLPAVTQPSTTTQVIPTASATAAVPQILLNQVQDDGLKNVMMSWYYAGYYTGLYEGQQKAHASLQQGG</sequence>
<protein>
    <recommendedName>
        <fullName evidence="7">Survival Motor Neuron Gemin2-binding domain-containing protein</fullName>
    </recommendedName>
</protein>
<dbReference type="PANTHER" id="PTHR39267:SF1">
    <property type="entry name" value="SURVIVAL MOTOR NEURON PROTEIN"/>
    <property type="match status" value="1"/>
</dbReference>
<dbReference type="InterPro" id="IPR040424">
    <property type="entry name" value="Smn1"/>
</dbReference>
<comment type="caution">
    <text evidence="8">The sequence shown here is derived from an EMBL/GenBank/DDBJ whole genome shotgun (WGS) entry which is preliminary data.</text>
</comment>
<keyword evidence="3" id="KW-0507">mRNA processing</keyword>
<evidence type="ECO:0000256" key="3">
    <source>
        <dbReference type="ARBA" id="ARBA00022664"/>
    </source>
</evidence>
<evidence type="ECO:0000256" key="2">
    <source>
        <dbReference type="ARBA" id="ARBA00005371"/>
    </source>
</evidence>